<protein>
    <submittedName>
        <fullName evidence="2">Uncharacterized protein</fullName>
    </submittedName>
</protein>
<proteinExistence type="predicted"/>
<sequence>MLYSVVFLNFQYLSCFVVDCLKKFDLLLMVVFVFILFVNQKEFRCNKICEKLSFVA</sequence>
<feature type="transmembrane region" description="Helical" evidence="1">
    <location>
        <begin position="20"/>
        <end position="38"/>
    </location>
</feature>
<keyword evidence="1" id="KW-0812">Transmembrane</keyword>
<keyword evidence="3" id="KW-1185">Reference proteome</keyword>
<evidence type="ECO:0000313" key="2">
    <source>
        <dbReference type="EMBL" id="SKB87223.1"/>
    </source>
</evidence>
<keyword evidence="1" id="KW-1133">Transmembrane helix</keyword>
<organism evidence="2 3">
    <name type="scientific">Sphingobacterium nematocida</name>
    <dbReference type="NCBI Taxonomy" id="1513896"/>
    <lineage>
        <taxon>Bacteria</taxon>
        <taxon>Pseudomonadati</taxon>
        <taxon>Bacteroidota</taxon>
        <taxon>Sphingobacteriia</taxon>
        <taxon>Sphingobacteriales</taxon>
        <taxon>Sphingobacteriaceae</taxon>
        <taxon>Sphingobacterium</taxon>
    </lineage>
</organism>
<dbReference type="EMBL" id="FUZF01000012">
    <property type="protein sequence ID" value="SKB87223.1"/>
    <property type="molecule type" value="Genomic_DNA"/>
</dbReference>
<evidence type="ECO:0000313" key="3">
    <source>
        <dbReference type="Proteomes" id="UP000190150"/>
    </source>
</evidence>
<name>A0A1T5ETF9_9SPHI</name>
<accession>A0A1T5ETF9</accession>
<gene>
    <name evidence="2" type="ORF">SAMN05660841_02785</name>
</gene>
<dbReference type="Proteomes" id="UP000190150">
    <property type="component" value="Unassembled WGS sequence"/>
</dbReference>
<reference evidence="3" key="1">
    <citation type="submission" date="2017-02" db="EMBL/GenBank/DDBJ databases">
        <authorList>
            <person name="Varghese N."/>
            <person name="Submissions S."/>
        </authorList>
    </citation>
    <scope>NUCLEOTIDE SEQUENCE [LARGE SCALE GENOMIC DNA]</scope>
    <source>
        <strain evidence="3">DSM 24091</strain>
    </source>
</reference>
<dbReference type="AlphaFoldDB" id="A0A1T5ETF9"/>
<evidence type="ECO:0000256" key="1">
    <source>
        <dbReference type="SAM" id="Phobius"/>
    </source>
</evidence>
<keyword evidence="1" id="KW-0472">Membrane</keyword>